<reference evidence="12" key="2">
    <citation type="submission" date="2020-09" db="EMBL/GenBank/DDBJ databases">
        <authorList>
            <person name="Sun Q."/>
            <person name="Zhou Y."/>
        </authorList>
    </citation>
    <scope>NUCLEOTIDE SEQUENCE</scope>
    <source>
        <strain evidence="12">CGMCC 1.15454</strain>
    </source>
</reference>
<dbReference type="EMBL" id="BMJD01000054">
    <property type="protein sequence ID" value="GGB59423.1"/>
    <property type="molecule type" value="Genomic_DNA"/>
</dbReference>
<dbReference type="Pfam" id="PF00005">
    <property type="entry name" value="ABC_tran"/>
    <property type="match status" value="2"/>
</dbReference>
<accession>A0A9W5X7D4</accession>
<dbReference type="Gene3D" id="3.40.50.300">
    <property type="entry name" value="P-loop containing nucleotide triphosphate hydrolases"/>
    <property type="match status" value="2"/>
</dbReference>
<dbReference type="InterPro" id="IPR022216">
    <property type="entry name" value="ABC_Co_transporter"/>
</dbReference>
<evidence type="ECO:0000256" key="1">
    <source>
        <dbReference type="ARBA" id="ARBA00004202"/>
    </source>
</evidence>
<keyword evidence="13" id="KW-1185">Reference proteome</keyword>
<dbReference type="SMART" id="SM00382">
    <property type="entry name" value="AAA"/>
    <property type="match status" value="2"/>
</dbReference>
<keyword evidence="7 12" id="KW-0067">ATP-binding</keyword>
<evidence type="ECO:0000256" key="4">
    <source>
        <dbReference type="ARBA" id="ARBA00022475"/>
    </source>
</evidence>
<dbReference type="PROSITE" id="PS00211">
    <property type="entry name" value="ABC_TRANSPORTER_1"/>
    <property type="match status" value="2"/>
</dbReference>
<evidence type="ECO:0000256" key="7">
    <source>
        <dbReference type="ARBA" id="ARBA00022840"/>
    </source>
</evidence>
<keyword evidence="4" id="KW-1003">Cell membrane</keyword>
<evidence type="ECO:0000256" key="10">
    <source>
        <dbReference type="ARBA" id="ARBA00025157"/>
    </source>
</evidence>
<evidence type="ECO:0000259" key="11">
    <source>
        <dbReference type="PROSITE" id="PS50893"/>
    </source>
</evidence>
<comment type="similarity">
    <text evidence="2">Belongs to the ABC transporter superfamily.</text>
</comment>
<dbReference type="GO" id="GO:0015087">
    <property type="term" value="F:cobalt ion transmembrane transporter activity"/>
    <property type="evidence" value="ECO:0007669"/>
    <property type="project" value="UniProtKB-ARBA"/>
</dbReference>
<organism evidence="12 13">
    <name type="scientific">Lentibacillus populi</name>
    <dbReference type="NCBI Taxonomy" id="1827502"/>
    <lineage>
        <taxon>Bacteria</taxon>
        <taxon>Bacillati</taxon>
        <taxon>Bacillota</taxon>
        <taxon>Bacilli</taxon>
        <taxon>Bacillales</taxon>
        <taxon>Bacillaceae</taxon>
        <taxon>Lentibacillus</taxon>
    </lineage>
</organism>
<dbReference type="InterPro" id="IPR003439">
    <property type="entry name" value="ABC_transporter-like_ATP-bd"/>
</dbReference>
<dbReference type="AlphaFoldDB" id="A0A9W5X7D4"/>
<keyword evidence="5" id="KW-0677">Repeat</keyword>
<evidence type="ECO:0000256" key="2">
    <source>
        <dbReference type="ARBA" id="ARBA00005417"/>
    </source>
</evidence>
<dbReference type="InterPro" id="IPR015856">
    <property type="entry name" value="ABC_transpr_CbiO/EcfA_su"/>
</dbReference>
<comment type="subcellular location">
    <subcellularLocation>
        <location evidence="1">Cell membrane</location>
        <topology evidence="1">Peripheral membrane protein</topology>
    </subcellularLocation>
</comment>
<dbReference type="Pfam" id="PF12558">
    <property type="entry name" value="DUF3744"/>
    <property type="match status" value="1"/>
</dbReference>
<evidence type="ECO:0000313" key="13">
    <source>
        <dbReference type="Proteomes" id="UP000621492"/>
    </source>
</evidence>
<feature type="domain" description="ABC transporter" evidence="11">
    <location>
        <begin position="6"/>
        <end position="247"/>
    </location>
</feature>
<evidence type="ECO:0000256" key="8">
    <source>
        <dbReference type="ARBA" id="ARBA00022967"/>
    </source>
</evidence>
<dbReference type="GO" id="GO:0005524">
    <property type="term" value="F:ATP binding"/>
    <property type="evidence" value="ECO:0007669"/>
    <property type="project" value="UniProtKB-KW"/>
</dbReference>
<dbReference type="GO" id="GO:0042626">
    <property type="term" value="F:ATPase-coupled transmembrane transporter activity"/>
    <property type="evidence" value="ECO:0007669"/>
    <property type="project" value="TreeGrafter"/>
</dbReference>
<keyword evidence="3" id="KW-0813">Transport</keyword>
<protein>
    <submittedName>
        <fullName evidence="12">ABC transporter ATP-binding protein</fullName>
    </submittedName>
</protein>
<dbReference type="Proteomes" id="UP000621492">
    <property type="component" value="Unassembled WGS sequence"/>
</dbReference>
<evidence type="ECO:0000256" key="9">
    <source>
        <dbReference type="ARBA" id="ARBA00023136"/>
    </source>
</evidence>
<dbReference type="InterPro" id="IPR003593">
    <property type="entry name" value="AAA+_ATPase"/>
</dbReference>
<evidence type="ECO:0000256" key="3">
    <source>
        <dbReference type="ARBA" id="ARBA00022448"/>
    </source>
</evidence>
<dbReference type="GO" id="GO:0016887">
    <property type="term" value="F:ATP hydrolysis activity"/>
    <property type="evidence" value="ECO:0007669"/>
    <property type="project" value="InterPro"/>
</dbReference>
<keyword evidence="8" id="KW-1278">Translocase</keyword>
<dbReference type="NCBIfam" id="NF010167">
    <property type="entry name" value="PRK13648.1"/>
    <property type="match status" value="2"/>
</dbReference>
<comment type="caution">
    <text evidence="12">The sequence shown here is derived from an EMBL/GenBank/DDBJ whole genome shotgun (WGS) entry which is preliminary data.</text>
</comment>
<dbReference type="RefSeq" id="WP_088051382.1">
    <property type="nucleotide sequence ID" value="NZ_BMJD01000054.1"/>
</dbReference>
<reference evidence="12" key="1">
    <citation type="journal article" date="2014" name="Int. J. Syst. Evol. Microbiol.">
        <title>Complete genome sequence of Corynebacterium casei LMG S-19264T (=DSM 44701T), isolated from a smear-ripened cheese.</title>
        <authorList>
            <consortium name="US DOE Joint Genome Institute (JGI-PGF)"/>
            <person name="Walter F."/>
            <person name="Albersmeier A."/>
            <person name="Kalinowski J."/>
            <person name="Ruckert C."/>
        </authorList>
    </citation>
    <scope>NUCLEOTIDE SEQUENCE</scope>
    <source>
        <strain evidence="12">CGMCC 1.15454</strain>
    </source>
</reference>
<dbReference type="PANTHER" id="PTHR43553:SF26">
    <property type="entry name" value="ABC TRANSPORTER ATP-BINDING PROTEIN BC_2655-RELATED"/>
    <property type="match status" value="1"/>
</dbReference>
<evidence type="ECO:0000256" key="5">
    <source>
        <dbReference type="ARBA" id="ARBA00022737"/>
    </source>
</evidence>
<name>A0A9W5X7D4_9BACI</name>
<dbReference type="GO" id="GO:0043190">
    <property type="term" value="C:ATP-binding cassette (ABC) transporter complex"/>
    <property type="evidence" value="ECO:0007669"/>
    <property type="project" value="TreeGrafter"/>
</dbReference>
<dbReference type="FunFam" id="3.40.50.300:FF:000224">
    <property type="entry name" value="Energy-coupling factor transporter ATP-binding protein EcfA"/>
    <property type="match status" value="1"/>
</dbReference>
<keyword evidence="6" id="KW-0547">Nucleotide-binding</keyword>
<dbReference type="FunFam" id="3.40.50.300:FF:001422">
    <property type="entry name" value="Cobalt ABC transporter ATP-binding protein"/>
    <property type="match status" value="1"/>
</dbReference>
<dbReference type="InterPro" id="IPR027417">
    <property type="entry name" value="P-loop_NTPase"/>
</dbReference>
<dbReference type="SUPFAM" id="SSF52540">
    <property type="entry name" value="P-loop containing nucleoside triphosphate hydrolases"/>
    <property type="match status" value="2"/>
</dbReference>
<dbReference type="PANTHER" id="PTHR43553">
    <property type="entry name" value="HEAVY METAL TRANSPORTER"/>
    <property type="match status" value="1"/>
</dbReference>
<sequence>MKKPIIQFNQFTFKYRSQVEPTLKNINLSVYEGEKILIVGPSGSGKSTLAHCINGLVPFSYKGELEGSLRIKEQETKELDIFTVSKVVGTVLQDPDGQFIGLSVGEDIAFALENDGVLQPDMTKQVMDVSRLVDMESKLDASLHELSGGQKQKVSLAGVMVDHVDILLFDEPLANLDPATGKHAISLIDQIKKETNTTVLIIEHRLEDVLHGTVDRVIVMDEGQIVSDSTPDDLLASPVLESAHIREPLYIKAMKYAGCKVTPAMQPAHLNTLQIDSWRKHLVQWFEAVKQPEDDTKKDAVVLELDQISFRYEKGKNTIDQLSFLVSKGEMISIVGKNGAGKSTLSKLICGFEKVHCGTIRLHGKDITGDSIRQRAERIGMVMQNPNHMISKHMIYDEVALGLVKRGFKQEEIKSRVDTTLRICGLYPYRNWPISALSFGQKKRVTIASVLALNPDILILDEPTAGQDLRHYTEIMDFLLELNRQGVTILLITHDMHLMLEYTPRAIVIADGKIIADKSAVEVLTDQTVIQSANLKETSLFGLAKRIGIEQPAQFVTRFITHDREVRKTWQ</sequence>
<dbReference type="InterPro" id="IPR017871">
    <property type="entry name" value="ABC_transporter-like_CS"/>
</dbReference>
<comment type="function">
    <text evidence="10">Probably part of an ABC transporter complex. Responsible for energy coupling to the transport system.</text>
</comment>
<dbReference type="CDD" id="cd03225">
    <property type="entry name" value="ABC_cobalt_CbiO_domain1"/>
    <property type="match status" value="2"/>
</dbReference>
<feature type="domain" description="ABC transporter" evidence="11">
    <location>
        <begin position="303"/>
        <end position="536"/>
    </location>
</feature>
<dbReference type="PROSITE" id="PS50893">
    <property type="entry name" value="ABC_TRANSPORTER_2"/>
    <property type="match status" value="2"/>
</dbReference>
<gene>
    <name evidence="12" type="ORF">GCM10011409_41080</name>
</gene>
<keyword evidence="9" id="KW-0472">Membrane</keyword>
<evidence type="ECO:0000313" key="12">
    <source>
        <dbReference type="EMBL" id="GGB59423.1"/>
    </source>
</evidence>
<evidence type="ECO:0000256" key="6">
    <source>
        <dbReference type="ARBA" id="ARBA00022741"/>
    </source>
</evidence>
<proteinExistence type="inferred from homology"/>
<dbReference type="InterPro" id="IPR050095">
    <property type="entry name" value="ECF_ABC_transporter_ATP-bd"/>
</dbReference>